<comment type="caution">
    <text evidence="1">The sequence shown here is derived from an EMBL/GenBank/DDBJ whole genome shotgun (WGS) entry which is preliminary data.</text>
</comment>
<dbReference type="PROSITE" id="PS51257">
    <property type="entry name" value="PROKAR_LIPOPROTEIN"/>
    <property type="match status" value="1"/>
</dbReference>
<keyword evidence="2" id="KW-1185">Reference proteome</keyword>
<evidence type="ECO:0000313" key="1">
    <source>
        <dbReference type="EMBL" id="NOL45860.1"/>
    </source>
</evidence>
<reference evidence="1 2" key="1">
    <citation type="submission" date="2020-05" db="EMBL/GenBank/DDBJ databases">
        <title>Genome sequence of Kribbella sandramycini ATCC 39419.</title>
        <authorList>
            <person name="Maclea K.S."/>
            <person name="Fair J.L."/>
        </authorList>
    </citation>
    <scope>NUCLEOTIDE SEQUENCE [LARGE SCALE GENOMIC DNA]</scope>
    <source>
        <strain evidence="1 2">ATCC 39419</strain>
    </source>
</reference>
<dbReference type="Proteomes" id="UP000534306">
    <property type="component" value="Unassembled WGS sequence"/>
</dbReference>
<gene>
    <name evidence="1" type="ORF">HPO96_37010</name>
</gene>
<dbReference type="RefSeq" id="WP_171679159.1">
    <property type="nucleotide sequence ID" value="NZ_JABJRC010000018.1"/>
</dbReference>
<sequence length="388" mass="42221">MAERNRMLMATTRPVPAPAELASTPTYTWYGCDLKTGKIVEEIPFEPGGSLQRILGAYSSLQGAFPVADAAGDWKSATDPGRTMLVCVRDDDEMPLWAGIVIGRSGGSDEYISLSLVTLEGYYDRRFVKDRVETHRAGQQIAVDLVFDADNVEGIGMTFPTFFNSAPYHDRTYSADSDQTVYSQLTELMGVEDGPEWTIDVIWSDATKTAFTKRFLVDLSIGNNFDTGDKSVNAIFDYPGCIRSYELKEDYSSSKSATHVEIFGDGEGETRPSGTPGRAEALIAAGWPRYEYRRTISGATQASTLTAHAKELVAWMGSGAQIYTVEANAATAPKLGADWMLGAYVGVQIAESPRHPDGVDILARAIGWELDTVNGTVTPLLEEEDADA</sequence>
<name>A0A7Y4P569_9ACTN</name>
<organism evidence="1 2">
    <name type="scientific">Kribbella sandramycini</name>
    <dbReference type="NCBI Taxonomy" id="60450"/>
    <lineage>
        <taxon>Bacteria</taxon>
        <taxon>Bacillati</taxon>
        <taxon>Actinomycetota</taxon>
        <taxon>Actinomycetes</taxon>
        <taxon>Propionibacteriales</taxon>
        <taxon>Kribbellaceae</taxon>
        <taxon>Kribbella</taxon>
    </lineage>
</organism>
<evidence type="ECO:0000313" key="2">
    <source>
        <dbReference type="Proteomes" id="UP000534306"/>
    </source>
</evidence>
<protein>
    <submittedName>
        <fullName evidence="1">Uncharacterized protein</fullName>
    </submittedName>
</protein>
<dbReference type="EMBL" id="JABJRC010000018">
    <property type="protein sequence ID" value="NOL45860.1"/>
    <property type="molecule type" value="Genomic_DNA"/>
</dbReference>
<proteinExistence type="predicted"/>
<accession>A0A7Y4P569</accession>
<dbReference type="AlphaFoldDB" id="A0A7Y4P569"/>